<dbReference type="Proteomes" id="UP001367508">
    <property type="component" value="Unassembled WGS sequence"/>
</dbReference>
<comment type="caution">
    <text evidence="2">The sequence shown here is derived from an EMBL/GenBank/DDBJ whole genome shotgun (WGS) entry which is preliminary data.</text>
</comment>
<feature type="compositionally biased region" description="Low complexity" evidence="1">
    <location>
        <begin position="156"/>
        <end position="165"/>
    </location>
</feature>
<feature type="region of interest" description="Disordered" evidence="1">
    <location>
        <begin position="252"/>
        <end position="279"/>
    </location>
</feature>
<gene>
    <name evidence="2" type="ORF">VNO77_11269</name>
</gene>
<dbReference type="Pfam" id="PF07816">
    <property type="entry name" value="DUF1645"/>
    <property type="match status" value="1"/>
</dbReference>
<organism evidence="2 3">
    <name type="scientific">Canavalia gladiata</name>
    <name type="common">Sword bean</name>
    <name type="synonym">Dolichos gladiatus</name>
    <dbReference type="NCBI Taxonomy" id="3824"/>
    <lineage>
        <taxon>Eukaryota</taxon>
        <taxon>Viridiplantae</taxon>
        <taxon>Streptophyta</taxon>
        <taxon>Embryophyta</taxon>
        <taxon>Tracheophyta</taxon>
        <taxon>Spermatophyta</taxon>
        <taxon>Magnoliopsida</taxon>
        <taxon>eudicotyledons</taxon>
        <taxon>Gunneridae</taxon>
        <taxon>Pentapetalae</taxon>
        <taxon>rosids</taxon>
        <taxon>fabids</taxon>
        <taxon>Fabales</taxon>
        <taxon>Fabaceae</taxon>
        <taxon>Papilionoideae</taxon>
        <taxon>50 kb inversion clade</taxon>
        <taxon>NPAAA clade</taxon>
        <taxon>indigoferoid/millettioid clade</taxon>
        <taxon>Phaseoleae</taxon>
        <taxon>Canavalia</taxon>
    </lineage>
</organism>
<dbReference type="EMBL" id="JAYMYQ010000002">
    <property type="protein sequence ID" value="KAK7351666.1"/>
    <property type="molecule type" value="Genomic_DNA"/>
</dbReference>
<name>A0AAN9QYA1_CANGL</name>
<feature type="compositionally biased region" description="Basic and acidic residues" evidence="1">
    <location>
        <begin position="96"/>
        <end position="112"/>
    </location>
</feature>
<evidence type="ECO:0000256" key="1">
    <source>
        <dbReference type="SAM" id="MobiDB-lite"/>
    </source>
</evidence>
<dbReference type="PANTHER" id="PTHR33095:SF14">
    <property type="entry name" value="AR781"/>
    <property type="match status" value="1"/>
</dbReference>
<proteinExistence type="predicted"/>
<feature type="compositionally biased region" description="Polar residues" evidence="1">
    <location>
        <begin position="173"/>
        <end position="189"/>
    </location>
</feature>
<dbReference type="AlphaFoldDB" id="A0AAN9QYA1"/>
<dbReference type="PANTHER" id="PTHR33095">
    <property type="entry name" value="OS07G0619500 PROTEIN"/>
    <property type="match status" value="1"/>
</dbReference>
<protein>
    <submittedName>
        <fullName evidence="2">Uncharacterized protein</fullName>
    </submittedName>
</protein>
<reference evidence="2 3" key="1">
    <citation type="submission" date="2024-01" db="EMBL/GenBank/DDBJ databases">
        <title>The genomes of 5 underutilized Papilionoideae crops provide insights into root nodulation and disease resistanc.</title>
        <authorList>
            <person name="Jiang F."/>
        </authorList>
    </citation>
    <scope>NUCLEOTIDE SEQUENCE [LARGE SCALE GENOMIC DNA]</scope>
    <source>
        <strain evidence="2">LVBAO_FW01</strain>
        <tissue evidence="2">Leaves</tissue>
    </source>
</reference>
<sequence length="310" mass="35173">MEVAVSSPNGSPTKDPFDFNHARISPYLSAPSSPKRFGECYYLSAPASPSRFYTQLDYFSIPNSPFEAGIPRDTQIEDDDDFAFFVNGQAENPSRSAEELFDDGKIKPIKEEELFESSKSPLLPRARPQPKIGEGKKPIEETVEEGLSGERRGRNRSVSSSNSSRRVARSHSPFRTSEYTWEQEPQQAQRNKEESESESVSVPTKEESSSKSSRKWRLMRDFLLFRSASEGRGSSKDPFRKFNVLYKKLEEPKPSTPARSSDIRKLRRKEPVSAHELHYARKKAEAQDLKKKTFLPYKQGILGRLAGLGK</sequence>
<feature type="compositionally biased region" description="Basic and acidic residues" evidence="1">
    <location>
        <begin position="261"/>
        <end position="279"/>
    </location>
</feature>
<accession>A0AAN9QYA1</accession>
<evidence type="ECO:0000313" key="2">
    <source>
        <dbReference type="EMBL" id="KAK7351666.1"/>
    </source>
</evidence>
<keyword evidence="3" id="KW-1185">Reference proteome</keyword>
<evidence type="ECO:0000313" key="3">
    <source>
        <dbReference type="Proteomes" id="UP001367508"/>
    </source>
</evidence>
<feature type="region of interest" description="Disordered" evidence="1">
    <location>
        <begin position="89"/>
        <end position="214"/>
    </location>
</feature>
<dbReference type="InterPro" id="IPR012442">
    <property type="entry name" value="DUF1645_plant"/>
</dbReference>